<dbReference type="InParanoid" id="A0A1B1YQ20"/>
<evidence type="ECO:0000256" key="4">
    <source>
        <dbReference type="ARBA" id="ARBA00022840"/>
    </source>
</evidence>
<feature type="transmembrane region" description="Helical" evidence="5">
    <location>
        <begin position="543"/>
        <end position="562"/>
    </location>
</feature>
<organism evidence="8 9">
    <name type="scientific">Immundisolibacter cernigliae</name>
    <dbReference type="NCBI Taxonomy" id="1810504"/>
    <lineage>
        <taxon>Bacteria</taxon>
        <taxon>Pseudomonadati</taxon>
        <taxon>Pseudomonadota</taxon>
        <taxon>Gammaproteobacteria</taxon>
        <taxon>Immundisolibacterales</taxon>
        <taxon>Immundisolibacteraceae</taxon>
        <taxon>Immundisolibacter</taxon>
    </lineage>
</organism>
<keyword evidence="2" id="KW-0547">Nucleotide-binding</keyword>
<feature type="domain" description="Protein kinase" evidence="6">
    <location>
        <begin position="267"/>
        <end position="524"/>
    </location>
</feature>
<dbReference type="PANTHER" id="PTHR43289">
    <property type="entry name" value="MITOGEN-ACTIVATED PROTEIN KINASE KINASE KINASE 20-RELATED"/>
    <property type="match status" value="1"/>
</dbReference>
<dbReference type="SMART" id="SM00220">
    <property type="entry name" value="S_TKc"/>
    <property type="match status" value="1"/>
</dbReference>
<dbReference type="PROSITE" id="PS00108">
    <property type="entry name" value="PROTEIN_KINASE_ST"/>
    <property type="match status" value="1"/>
</dbReference>
<accession>A0A1B1YQ20</accession>
<dbReference type="KEGG" id="gbi:PG2T_00545"/>
<evidence type="ECO:0000259" key="6">
    <source>
        <dbReference type="PROSITE" id="PS50011"/>
    </source>
</evidence>
<dbReference type="CDD" id="cd14014">
    <property type="entry name" value="STKc_PknB_like"/>
    <property type="match status" value="1"/>
</dbReference>
<name>A0A1B1YQ20_9GAMM</name>
<proteinExistence type="predicted"/>
<dbReference type="GO" id="GO:0004674">
    <property type="term" value="F:protein serine/threonine kinase activity"/>
    <property type="evidence" value="ECO:0007669"/>
    <property type="project" value="TreeGrafter"/>
</dbReference>
<dbReference type="InterPro" id="IPR036457">
    <property type="entry name" value="PPM-type-like_dom_sf"/>
</dbReference>
<keyword evidence="4" id="KW-0067">ATP-binding</keyword>
<dbReference type="CDD" id="cd00143">
    <property type="entry name" value="PP2Cc"/>
    <property type="match status" value="1"/>
</dbReference>
<dbReference type="InterPro" id="IPR008271">
    <property type="entry name" value="Ser/Thr_kinase_AS"/>
</dbReference>
<dbReference type="PANTHER" id="PTHR43289:SF34">
    <property type="entry name" value="SERINE_THREONINE-PROTEIN KINASE YBDM-RELATED"/>
    <property type="match status" value="1"/>
</dbReference>
<dbReference type="GO" id="GO:0005524">
    <property type="term" value="F:ATP binding"/>
    <property type="evidence" value="ECO:0007669"/>
    <property type="project" value="UniProtKB-KW"/>
</dbReference>
<reference evidence="9" key="1">
    <citation type="submission" date="2016-03" db="EMBL/GenBank/DDBJ databases">
        <title>Complete genome sequence of Solimmundus cernigliae, representing a novel lineage of polycyclic aromatic hydrocarbon degraders within the Gammaproteobacteria.</title>
        <authorList>
            <person name="Singleton D.R."/>
            <person name="Dickey A.N."/>
            <person name="Scholl E.H."/>
            <person name="Wright F.A."/>
            <person name="Aitken M.D."/>
        </authorList>
    </citation>
    <scope>NUCLEOTIDE SEQUENCE [LARGE SCALE GENOMIC DNA]</scope>
    <source>
        <strain evidence="9">TR3.2</strain>
    </source>
</reference>
<dbReference type="PROSITE" id="PS50011">
    <property type="entry name" value="PROTEIN_KINASE_DOM"/>
    <property type="match status" value="1"/>
</dbReference>
<evidence type="ECO:0000256" key="5">
    <source>
        <dbReference type="SAM" id="Phobius"/>
    </source>
</evidence>
<dbReference type="InterPro" id="IPR011009">
    <property type="entry name" value="Kinase-like_dom_sf"/>
</dbReference>
<keyword evidence="5" id="KW-1133">Transmembrane helix</keyword>
<evidence type="ECO:0000256" key="1">
    <source>
        <dbReference type="ARBA" id="ARBA00022679"/>
    </source>
</evidence>
<dbReference type="AlphaFoldDB" id="A0A1B1YQ20"/>
<evidence type="ECO:0000313" key="8">
    <source>
        <dbReference type="EMBL" id="ANX02831.1"/>
    </source>
</evidence>
<dbReference type="STRING" id="1810504.PG2T_00545"/>
<keyword evidence="1" id="KW-0808">Transferase</keyword>
<feature type="domain" description="PPM-type phosphatase" evidence="7">
    <location>
        <begin position="9"/>
        <end position="234"/>
    </location>
</feature>
<keyword evidence="3" id="KW-0418">Kinase</keyword>
<keyword evidence="9" id="KW-1185">Reference proteome</keyword>
<dbReference type="SMART" id="SM00331">
    <property type="entry name" value="PP2C_SIG"/>
    <property type="match status" value="1"/>
</dbReference>
<dbReference type="InterPro" id="IPR001932">
    <property type="entry name" value="PPM-type_phosphatase-like_dom"/>
</dbReference>
<evidence type="ECO:0000256" key="2">
    <source>
        <dbReference type="ARBA" id="ARBA00022741"/>
    </source>
</evidence>
<keyword evidence="5" id="KW-0472">Membrane</keyword>
<evidence type="ECO:0000256" key="3">
    <source>
        <dbReference type="ARBA" id="ARBA00022777"/>
    </source>
</evidence>
<dbReference type="PROSITE" id="PS51746">
    <property type="entry name" value="PPM_2"/>
    <property type="match status" value="1"/>
</dbReference>
<dbReference type="SUPFAM" id="SSF81606">
    <property type="entry name" value="PP2C-like"/>
    <property type="match status" value="1"/>
</dbReference>
<gene>
    <name evidence="8" type="ORF">PG2T_00545</name>
</gene>
<dbReference type="EMBL" id="CP014671">
    <property type="protein sequence ID" value="ANX02831.1"/>
    <property type="molecule type" value="Genomic_DNA"/>
</dbReference>
<dbReference type="Proteomes" id="UP000092952">
    <property type="component" value="Chromosome"/>
</dbReference>
<dbReference type="RefSeq" id="WP_068802345.1">
    <property type="nucleotide sequence ID" value="NZ_CP014671.1"/>
</dbReference>
<evidence type="ECO:0000313" key="9">
    <source>
        <dbReference type="Proteomes" id="UP000092952"/>
    </source>
</evidence>
<dbReference type="Pfam" id="PF00069">
    <property type="entry name" value="Pkinase"/>
    <property type="match status" value="1"/>
</dbReference>
<protein>
    <submittedName>
        <fullName evidence="8">Protein phosphatase</fullName>
    </submittedName>
</protein>
<dbReference type="Pfam" id="PF13672">
    <property type="entry name" value="PP2C_2"/>
    <property type="match status" value="1"/>
</dbReference>
<dbReference type="Gene3D" id="1.10.510.10">
    <property type="entry name" value="Transferase(Phosphotransferase) domain 1"/>
    <property type="match status" value="1"/>
</dbReference>
<dbReference type="Gene3D" id="3.30.200.20">
    <property type="entry name" value="Phosphorylase Kinase, domain 1"/>
    <property type="match status" value="1"/>
</dbReference>
<sequence>MSRERLEVGVGLVSQTGRRPQNEDFVAADRPAGSRGGYEFAAVIADGVGGGPGGRLAAETAVRGFLDGYFGLPATLGTERAAGRALQAINRWLHGLARQNTALRGMATTFSALLLRGREGYVLHVGDSRVYRLRDASLHRVTTDHAHDHPDLQHVLLRAVALEDNVRADASRHELRVHDRYLLCTDGVHGTLPDRRIEALLATRGDPQASAADIVAAALEAGSRDNVTALVLDVLALPPLDQTGLEATLAALPLLPLPKVDDEVDGFVLLEQISDGRYSRLFRAQDTREPRQVALKFPHPRLEGEDIYRHAFLREAAVAAQVRSPYVAEVIELAPDRQTRLYSVMPFYVGETLEQRLRRSPLELAEGVAIASQLGRAVDALHRRRIVHRDIKPDNVLLLAGGGLKLLDLGVARLPGLESTPDEDIPGTPSYLAPELFEGNAGDERTDVYALGVTLYRMFSGHYPYGETEAFARPRFARRQPLAHYRPELPAWLDSVLARATAVQATDRYAHVADLVSDLEHGLSGAAGTAPQRRQPLYARNPLRFWQGLCALLAIALLVLLARA</sequence>
<evidence type="ECO:0000259" key="7">
    <source>
        <dbReference type="PROSITE" id="PS51746"/>
    </source>
</evidence>
<dbReference type="SUPFAM" id="SSF56112">
    <property type="entry name" value="Protein kinase-like (PK-like)"/>
    <property type="match status" value="1"/>
</dbReference>
<dbReference type="SMART" id="SM00332">
    <property type="entry name" value="PP2Cc"/>
    <property type="match status" value="1"/>
</dbReference>
<dbReference type="Gene3D" id="3.60.40.10">
    <property type="entry name" value="PPM-type phosphatase domain"/>
    <property type="match status" value="1"/>
</dbReference>
<dbReference type="InterPro" id="IPR000719">
    <property type="entry name" value="Prot_kinase_dom"/>
</dbReference>
<keyword evidence="5" id="KW-0812">Transmembrane</keyword>
<dbReference type="OrthoDB" id="9801841at2"/>